<evidence type="ECO:0008006" key="3">
    <source>
        <dbReference type="Google" id="ProtNLM"/>
    </source>
</evidence>
<name>A0ABX1KT90_9GAMM</name>
<organism evidence="1 2">
    <name type="scientific">Shewanella oncorhynchi</name>
    <dbReference type="NCBI Taxonomy" id="2726434"/>
    <lineage>
        <taxon>Bacteria</taxon>
        <taxon>Pseudomonadati</taxon>
        <taxon>Pseudomonadota</taxon>
        <taxon>Gammaproteobacteria</taxon>
        <taxon>Alteromonadales</taxon>
        <taxon>Shewanellaceae</taxon>
        <taxon>Shewanella</taxon>
    </lineage>
</organism>
<comment type="caution">
    <text evidence="1">The sequence shown here is derived from an EMBL/GenBank/DDBJ whole genome shotgun (WGS) entry which is preliminary data.</text>
</comment>
<accession>A0ABX1KT90</accession>
<evidence type="ECO:0000313" key="2">
    <source>
        <dbReference type="Proteomes" id="UP000527352"/>
    </source>
</evidence>
<dbReference type="PANTHER" id="PTHR35271:SF1">
    <property type="entry name" value="ABC TRANSPORTER, SUBSTRATE-BINDING LIPOPROTEIN"/>
    <property type="match status" value="1"/>
</dbReference>
<gene>
    <name evidence="1" type="ORF">HGO26_21485</name>
</gene>
<sequence length="337" mass="38621">MIQIRQLNSSLQHILSFLIICLVGLSQEANAAKVVVIESYHHSYQWDQEYYQAIYDTLSPHHDVSYFEMDTKRLPEEQFTERADLAWKYIQQQAPQLVILADDNAVNLLHQRLNDSLIPVVYLGVNMNPREYHLNEHKRFTGVIERPLLRRSLLLIQRLLPQTVHRKILVLFDQGVTSDSAAEYISKQHSSMLGDIEVNLVQLSQLTDWQRNVLTAKEQGYNAIVVALYHTVRDADNRSVDADQLLKWISEHTPVPNFGFWGFSVSAEGNIGGYVLDGYHHGKIAANMATKILGGEKPENIFPVTDDLGKYMFSQKGLAKWNIVLPKEIEKTTLWVK</sequence>
<dbReference type="Proteomes" id="UP000527352">
    <property type="component" value="Unassembled WGS sequence"/>
</dbReference>
<dbReference type="EMBL" id="JABAEB010000021">
    <property type="protein sequence ID" value="NLQ25430.1"/>
    <property type="molecule type" value="Genomic_DNA"/>
</dbReference>
<keyword evidence="2" id="KW-1185">Reference proteome</keyword>
<proteinExistence type="predicted"/>
<dbReference type="InterPro" id="IPR007487">
    <property type="entry name" value="ABC_transpt-TYRBP-like"/>
</dbReference>
<dbReference type="Pfam" id="PF04392">
    <property type="entry name" value="ABC_sub_bind"/>
    <property type="match status" value="1"/>
</dbReference>
<reference evidence="1 2" key="1">
    <citation type="submission" date="2020-04" db="EMBL/GenBank/DDBJ databases">
        <title>The first description of lens atrophy caused by putative novel Shewanella sp. that is a new emerging pathogen for cultured rainbow trout?</title>
        <authorList>
            <person name="Saticioglu I.B."/>
            <person name="Duman M."/>
            <person name="Altun S."/>
        </authorList>
    </citation>
    <scope>NUCLEOTIDE SEQUENCE [LARGE SCALE GENOMIC DNA]</scope>
    <source>
        <strain evidence="1 2">S-1</strain>
    </source>
</reference>
<dbReference type="Gene3D" id="3.40.50.2300">
    <property type="match status" value="2"/>
</dbReference>
<dbReference type="PANTHER" id="PTHR35271">
    <property type="entry name" value="ABC TRANSPORTER, SUBSTRATE-BINDING LIPOPROTEIN-RELATED"/>
    <property type="match status" value="1"/>
</dbReference>
<protein>
    <recommendedName>
        <fullName evidence="3">ABC transporter substrate binding protein</fullName>
    </recommendedName>
</protein>
<evidence type="ECO:0000313" key="1">
    <source>
        <dbReference type="EMBL" id="NLQ25430.1"/>
    </source>
</evidence>